<keyword evidence="3" id="KW-1185">Reference proteome</keyword>
<dbReference type="EMBL" id="AP027734">
    <property type="protein sequence ID" value="BDZ54107.1"/>
    <property type="molecule type" value="Genomic_DNA"/>
</dbReference>
<evidence type="ECO:0008006" key="4">
    <source>
        <dbReference type="Google" id="ProtNLM"/>
    </source>
</evidence>
<reference evidence="3" key="1">
    <citation type="journal article" date="2019" name="Int. J. Syst. Evol. Microbiol.">
        <title>The Global Catalogue of Microorganisms (GCM) 10K type strain sequencing project: providing services to taxonomists for standard genome sequencing and annotation.</title>
        <authorList>
            <consortium name="The Broad Institute Genomics Platform"/>
            <consortium name="The Broad Institute Genome Sequencing Center for Infectious Disease"/>
            <person name="Wu L."/>
            <person name="Ma J."/>
        </authorList>
    </citation>
    <scope>NUCLEOTIDE SEQUENCE [LARGE SCALE GENOMIC DNA]</scope>
    <source>
        <strain evidence="3">NBRC 109019</strain>
    </source>
</reference>
<name>A0ABM8H027_9MICO</name>
<dbReference type="Proteomes" id="UP001321477">
    <property type="component" value="Chromosome"/>
</dbReference>
<proteinExistence type="predicted"/>
<protein>
    <recommendedName>
        <fullName evidence="4">ATP-binding protein</fullName>
    </recommendedName>
</protein>
<evidence type="ECO:0000313" key="2">
    <source>
        <dbReference type="EMBL" id="BDZ54107.1"/>
    </source>
</evidence>
<feature type="region of interest" description="Disordered" evidence="1">
    <location>
        <begin position="97"/>
        <end position="124"/>
    </location>
</feature>
<feature type="compositionally biased region" description="Gly residues" evidence="1">
    <location>
        <begin position="107"/>
        <end position="116"/>
    </location>
</feature>
<organism evidence="2 3">
    <name type="scientific">Agromyces marinus</name>
    <dbReference type="NCBI Taxonomy" id="1389020"/>
    <lineage>
        <taxon>Bacteria</taxon>
        <taxon>Bacillati</taxon>
        <taxon>Actinomycetota</taxon>
        <taxon>Actinomycetes</taxon>
        <taxon>Micrococcales</taxon>
        <taxon>Microbacteriaceae</taxon>
        <taxon>Agromyces</taxon>
    </lineage>
</organism>
<evidence type="ECO:0000256" key="1">
    <source>
        <dbReference type="SAM" id="MobiDB-lite"/>
    </source>
</evidence>
<sequence>MGVLDDLPFDETDPDAQALVELLRDQVGKDQAKMYAGASGVPHDEVDWDGPMALVWPRIIRVAVAHRRLRTLVLAVYQEAQGLDLLARLIEQPATAAPAAPADDGPAGDGSGGPGSGVPDPWDTPRLWRREAMIGRARLRDRVREMIARDGDRALLITGDHGSGKSNSRRFMSWLAESEVLPKVHVLDNSRRAGSPMDAQELAVWVASTLAGAQAPSFDLVAQPESIVTQFRGWLSSVTSEFDAPVWLVFDGFTSENTTAPGLQLIHDLAASVADRQLDRLRVAVCGFEGVEPGYPGAMVEPLEHPTDAEVKAFFKRMSVLLEHSASDDDAIEVLFAEFEGRGGPVAARALAELGPSALELANEVYGGAS</sequence>
<gene>
    <name evidence="2" type="ORF">GCM10025870_11800</name>
</gene>
<evidence type="ECO:0000313" key="3">
    <source>
        <dbReference type="Proteomes" id="UP001321477"/>
    </source>
</evidence>
<accession>A0ABM8H027</accession>
<dbReference type="RefSeq" id="WP_234660941.1">
    <property type="nucleotide sequence ID" value="NZ_AP027734.1"/>
</dbReference>